<dbReference type="InterPro" id="IPR002881">
    <property type="entry name" value="DUF58"/>
</dbReference>
<organism evidence="3 5">
    <name type="scientific">Prevotella fusca JCM 17724</name>
    <dbReference type="NCBI Taxonomy" id="1236517"/>
    <lineage>
        <taxon>Bacteria</taxon>
        <taxon>Pseudomonadati</taxon>
        <taxon>Bacteroidota</taxon>
        <taxon>Bacteroidia</taxon>
        <taxon>Bacteroidales</taxon>
        <taxon>Prevotellaceae</taxon>
        <taxon>Prevotella</taxon>
    </lineage>
</organism>
<reference evidence="4 6" key="2">
    <citation type="submission" date="2021-03" db="EMBL/GenBank/DDBJ databases">
        <title>Human Oral Microbial Genomes.</title>
        <authorList>
            <person name="Johnston C.D."/>
            <person name="Chen T."/>
            <person name="Dewhirst F.E."/>
        </authorList>
    </citation>
    <scope>NUCLEOTIDE SEQUENCE [LARGE SCALE GENOMIC DNA]</scope>
    <source>
        <strain evidence="4 6">W1435</strain>
    </source>
</reference>
<dbReference type="KEGG" id="pfus:ADJ77_04590"/>
<dbReference type="Proteomes" id="UP000682005">
    <property type="component" value="Chromosome 1"/>
</dbReference>
<dbReference type="Pfam" id="PF01882">
    <property type="entry name" value="DUF58"/>
    <property type="match status" value="1"/>
</dbReference>
<dbReference type="PANTHER" id="PTHR33608:SF3">
    <property type="entry name" value="SLR2013 PROTEIN"/>
    <property type="match status" value="1"/>
</dbReference>
<keyword evidence="1" id="KW-0472">Membrane</keyword>
<evidence type="ECO:0000313" key="3">
    <source>
        <dbReference type="EMBL" id="AKU69108.1"/>
    </source>
</evidence>
<dbReference type="PANTHER" id="PTHR33608">
    <property type="entry name" value="BLL2464 PROTEIN"/>
    <property type="match status" value="1"/>
</dbReference>
<evidence type="ECO:0000259" key="2">
    <source>
        <dbReference type="Pfam" id="PF01882"/>
    </source>
</evidence>
<keyword evidence="3" id="KW-0132">Cell division</keyword>
<dbReference type="Proteomes" id="UP000060345">
    <property type="component" value="Chromosome 1"/>
</dbReference>
<name>A0A0K1NJQ4_9BACT</name>
<evidence type="ECO:0000313" key="5">
    <source>
        <dbReference type="Proteomes" id="UP000060345"/>
    </source>
</evidence>
<dbReference type="GO" id="GO:0051301">
    <property type="term" value="P:cell division"/>
    <property type="evidence" value="ECO:0007669"/>
    <property type="project" value="UniProtKB-KW"/>
</dbReference>
<evidence type="ECO:0000313" key="6">
    <source>
        <dbReference type="Proteomes" id="UP000682005"/>
    </source>
</evidence>
<dbReference type="EMBL" id="CP012074">
    <property type="protein sequence ID" value="AKU69108.1"/>
    <property type="molecule type" value="Genomic_DNA"/>
</dbReference>
<dbReference type="eggNOG" id="COG1721">
    <property type="taxonomic scope" value="Bacteria"/>
</dbReference>
<accession>A0A0K1NJQ4</accession>
<protein>
    <submittedName>
        <fullName evidence="3">Cell division protein FtsB</fullName>
    </submittedName>
    <submittedName>
        <fullName evidence="4">DUF58 domain-containing protein</fullName>
    </submittedName>
</protein>
<dbReference type="RefSeq" id="WP_050696079.1">
    <property type="nucleotide sequence ID" value="NZ_CP012074.1"/>
</dbReference>
<evidence type="ECO:0000256" key="1">
    <source>
        <dbReference type="SAM" id="Phobius"/>
    </source>
</evidence>
<reference evidence="3 5" key="1">
    <citation type="submission" date="2015-07" db="EMBL/GenBank/DDBJ databases">
        <authorList>
            <person name="Noorani M."/>
        </authorList>
    </citation>
    <scope>NUCLEOTIDE SEQUENCE [LARGE SCALE GENOMIC DNA]</scope>
    <source>
        <strain evidence="3 5">W1435</strain>
    </source>
</reference>
<keyword evidence="1" id="KW-0812">Transmembrane</keyword>
<dbReference type="AlphaFoldDB" id="A0A0K1NJQ4"/>
<dbReference type="STRING" id="1236517.ADJ77_04590"/>
<sequence length="437" mass="50816">MFLTKRFYIILACLTLLAGFGYVFPQLFMGAKILLLIFAVLVVVDAVMLYHRRGITAKRTCSERFSNGDKNVVKINLESQYSFPVRLTVIDEAPEVFQRRDISYPSHLAERGRNVIRYTLTPVKRGTYSFGRIRCFARTITGLVERRYTFGSAEDVKVYPSYLMLNRYEFLAMSNNLTEMGIKRIRRVGNNTEFEQIKDYVQGDDYRTINWKASARRNQLMVNVYRDERSQQIFSVIDKGRVMQQSFRGMTLLDYSINASLVLSYVAMHRDDKAGLITFADKMDTFIAPSRRTGQMQNLLEALYAQETDFGESDFSGLCANVHKQVSKRSLFIVYTNFSGMTALNRQLAYLKLLSQWHRVLVVFFEDAEMNDYIHSPKHSTEEYYQHVIAEKFAYEKRLIVSTLRQHGIYSVLTTPDKLSVDVINKYLEMKQRQILT</sequence>
<keyword evidence="3" id="KW-0131">Cell cycle</keyword>
<keyword evidence="6" id="KW-1185">Reference proteome</keyword>
<proteinExistence type="predicted"/>
<feature type="transmembrane region" description="Helical" evidence="1">
    <location>
        <begin position="7"/>
        <end position="24"/>
    </location>
</feature>
<feature type="transmembrane region" description="Helical" evidence="1">
    <location>
        <begin position="30"/>
        <end position="50"/>
    </location>
</feature>
<keyword evidence="1" id="KW-1133">Transmembrane helix</keyword>
<feature type="domain" description="DUF58" evidence="2">
    <location>
        <begin position="197"/>
        <end position="363"/>
    </location>
</feature>
<evidence type="ECO:0000313" key="4">
    <source>
        <dbReference type="EMBL" id="QUB86732.1"/>
    </source>
</evidence>
<gene>
    <name evidence="3" type="ORF">ADJ77_04590</name>
    <name evidence="4" type="ORF">J5A51_11705</name>
</gene>
<dbReference type="EMBL" id="CP072370">
    <property type="protein sequence ID" value="QUB86732.1"/>
    <property type="molecule type" value="Genomic_DNA"/>
</dbReference>